<evidence type="ECO:0000256" key="2">
    <source>
        <dbReference type="ARBA" id="ARBA00023125"/>
    </source>
</evidence>
<dbReference type="RefSeq" id="WP_208344117.1">
    <property type="nucleotide sequence ID" value="NZ_CAWQFN010000477.1"/>
</dbReference>
<organism evidence="5 6">
    <name type="scientific">Aetokthonos hydrillicola Thurmond2011</name>
    <dbReference type="NCBI Taxonomy" id="2712845"/>
    <lineage>
        <taxon>Bacteria</taxon>
        <taxon>Bacillati</taxon>
        <taxon>Cyanobacteriota</taxon>
        <taxon>Cyanophyceae</taxon>
        <taxon>Nostocales</taxon>
        <taxon>Hapalosiphonaceae</taxon>
        <taxon>Aetokthonos</taxon>
    </lineage>
</organism>
<dbReference type="PANTHER" id="PTHR30349">
    <property type="entry name" value="PHAGE INTEGRASE-RELATED"/>
    <property type="match status" value="1"/>
</dbReference>
<proteinExistence type="inferred from homology"/>
<dbReference type="AlphaFoldDB" id="A0AAP5ID34"/>
<dbReference type="InterPro" id="IPR011010">
    <property type="entry name" value="DNA_brk_join_enz"/>
</dbReference>
<dbReference type="Proteomes" id="UP000667802">
    <property type="component" value="Unassembled WGS sequence"/>
</dbReference>
<sequence>MKIDRHGKAKILTPEEIRMLFSPEVTNARDRALYAIMLYTACRVNEAITLLKRDVYDRQGRVRPKITFRKGKTKGKLATREIPVIEDLRIRLEEYKPSPGNPWLFPGNENGTRADSYLHRDSALWLLRKACLRIGIEGVSTHSFRRTALTKMSSAGIPLRIIQEISGHRTLDELYKYLEVTEEQVLGAVSALSMLTPAELSSEKPTLIEHFDHSSLPKL</sequence>
<evidence type="ECO:0000313" key="5">
    <source>
        <dbReference type="EMBL" id="MDR9899024.1"/>
    </source>
</evidence>
<dbReference type="GO" id="GO:0015074">
    <property type="term" value="P:DNA integration"/>
    <property type="evidence" value="ECO:0007669"/>
    <property type="project" value="InterPro"/>
</dbReference>
<evidence type="ECO:0000256" key="1">
    <source>
        <dbReference type="ARBA" id="ARBA00008857"/>
    </source>
</evidence>
<name>A0AAP5ID34_9CYAN</name>
<dbReference type="PANTHER" id="PTHR30349:SF41">
    <property type="entry name" value="INTEGRASE_RECOMBINASE PROTEIN MJ0367-RELATED"/>
    <property type="match status" value="1"/>
</dbReference>
<comment type="caution">
    <text evidence="5">The sequence shown here is derived from an EMBL/GenBank/DDBJ whole genome shotgun (WGS) entry which is preliminary data.</text>
</comment>
<dbReference type="SUPFAM" id="SSF56349">
    <property type="entry name" value="DNA breaking-rejoining enzymes"/>
    <property type="match status" value="1"/>
</dbReference>
<gene>
    <name evidence="5" type="ORF">G7B40_031360</name>
</gene>
<protein>
    <submittedName>
        <fullName evidence="5">Tyrosine-type recombinase/integrase</fullName>
    </submittedName>
</protein>
<dbReference type="EMBL" id="JAALHA020000021">
    <property type="protein sequence ID" value="MDR9899024.1"/>
    <property type="molecule type" value="Genomic_DNA"/>
</dbReference>
<dbReference type="Pfam" id="PF00589">
    <property type="entry name" value="Phage_integrase"/>
    <property type="match status" value="1"/>
</dbReference>
<dbReference type="InterPro" id="IPR013762">
    <property type="entry name" value="Integrase-like_cat_sf"/>
</dbReference>
<keyword evidence="3" id="KW-0233">DNA recombination</keyword>
<comment type="similarity">
    <text evidence="1">Belongs to the 'phage' integrase family.</text>
</comment>
<dbReference type="GO" id="GO:0006310">
    <property type="term" value="P:DNA recombination"/>
    <property type="evidence" value="ECO:0007669"/>
    <property type="project" value="UniProtKB-KW"/>
</dbReference>
<dbReference type="InterPro" id="IPR050090">
    <property type="entry name" value="Tyrosine_recombinase_XerCD"/>
</dbReference>
<dbReference type="PROSITE" id="PS51898">
    <property type="entry name" value="TYR_RECOMBINASE"/>
    <property type="match status" value="1"/>
</dbReference>
<accession>A0AAP5ID34</accession>
<evidence type="ECO:0000256" key="3">
    <source>
        <dbReference type="ARBA" id="ARBA00023172"/>
    </source>
</evidence>
<reference evidence="6" key="1">
    <citation type="journal article" date="2021" name="Science">
        <title>Hunting the eagle killer: A cyanobacterial neurotoxin causes vacuolar myelinopathy.</title>
        <authorList>
            <person name="Breinlinger S."/>
            <person name="Phillips T.J."/>
            <person name="Haram B.N."/>
            <person name="Mares J."/>
            <person name="Martinez Yerena J.A."/>
            <person name="Hrouzek P."/>
            <person name="Sobotka R."/>
            <person name="Henderson W.M."/>
            <person name="Schmieder P."/>
            <person name="Williams S.M."/>
            <person name="Lauderdale J.D."/>
            <person name="Wilde H.D."/>
            <person name="Gerrin W."/>
            <person name="Kust A."/>
            <person name="Washington J.W."/>
            <person name="Wagner C."/>
            <person name="Geier B."/>
            <person name="Liebeke M."/>
            <person name="Enke H."/>
            <person name="Niedermeyer T.H.J."/>
            <person name="Wilde S.B."/>
        </authorList>
    </citation>
    <scope>NUCLEOTIDE SEQUENCE [LARGE SCALE GENOMIC DNA]</scope>
    <source>
        <strain evidence="6">Thurmond2011</strain>
    </source>
</reference>
<feature type="domain" description="Tyr recombinase" evidence="4">
    <location>
        <begin position="7"/>
        <end position="190"/>
    </location>
</feature>
<evidence type="ECO:0000313" key="6">
    <source>
        <dbReference type="Proteomes" id="UP000667802"/>
    </source>
</evidence>
<evidence type="ECO:0000259" key="4">
    <source>
        <dbReference type="PROSITE" id="PS51898"/>
    </source>
</evidence>
<dbReference type="GO" id="GO:0003677">
    <property type="term" value="F:DNA binding"/>
    <property type="evidence" value="ECO:0007669"/>
    <property type="project" value="UniProtKB-KW"/>
</dbReference>
<keyword evidence="6" id="KW-1185">Reference proteome</keyword>
<dbReference type="Gene3D" id="1.10.443.10">
    <property type="entry name" value="Intergrase catalytic core"/>
    <property type="match status" value="1"/>
</dbReference>
<dbReference type="InterPro" id="IPR002104">
    <property type="entry name" value="Integrase_catalytic"/>
</dbReference>
<keyword evidence="2" id="KW-0238">DNA-binding</keyword>